<keyword evidence="7 8" id="KW-0874">Quinone</keyword>
<dbReference type="InterPro" id="IPR038430">
    <property type="entry name" value="NDAH_ubi_oxred_su3_sf"/>
</dbReference>
<evidence type="ECO:0000313" key="9">
    <source>
        <dbReference type="EMBL" id="AUX38362.1"/>
    </source>
</evidence>
<dbReference type="InterPro" id="IPR023043">
    <property type="entry name" value="NAD(P)H_OxRDtase_bac/plastid"/>
</dbReference>
<dbReference type="InterPro" id="IPR000440">
    <property type="entry name" value="NADH_UbQ/plastoQ_OxRdtase_su3"/>
</dbReference>
<evidence type="ECO:0000256" key="8">
    <source>
        <dbReference type="RuleBase" id="RU003639"/>
    </source>
</evidence>
<dbReference type="GO" id="GO:0030964">
    <property type="term" value="C:NADH dehydrogenase complex"/>
    <property type="evidence" value="ECO:0007669"/>
    <property type="project" value="TreeGrafter"/>
</dbReference>
<dbReference type="Gene3D" id="1.20.58.1610">
    <property type="entry name" value="NADH:ubiquinone/plastoquinone oxidoreductase, chain 3"/>
    <property type="match status" value="1"/>
</dbReference>
<dbReference type="Pfam" id="PF00507">
    <property type="entry name" value="Oxidored_q4"/>
    <property type="match status" value="1"/>
</dbReference>
<evidence type="ECO:0000313" key="10">
    <source>
        <dbReference type="Proteomes" id="UP000295497"/>
    </source>
</evidence>
<dbReference type="PANTHER" id="PTHR11058">
    <property type="entry name" value="NADH-UBIQUINONE OXIDOREDUCTASE CHAIN 3"/>
    <property type="match status" value="1"/>
</dbReference>
<feature type="transmembrane region" description="Helical" evidence="7">
    <location>
        <begin position="60"/>
        <end position="81"/>
    </location>
</feature>
<dbReference type="EC" id="7.1.1.-" evidence="7"/>
<dbReference type="RefSeq" id="WP_129580820.1">
    <property type="nucleotide sequence ID" value="NZ_CP012672.1"/>
</dbReference>
<protein>
    <recommendedName>
        <fullName evidence="7">NADH-quinone oxidoreductase subunit A</fullName>
        <ecNumber evidence="7">7.1.1.-</ecNumber>
    </recommendedName>
    <alternativeName>
        <fullName evidence="7">NADH dehydrogenase I subunit A</fullName>
    </alternativeName>
    <alternativeName>
        <fullName evidence="7">NDH-1 subunit A</fullName>
    </alternativeName>
    <alternativeName>
        <fullName evidence="7">NUO1</fullName>
    </alternativeName>
</protein>
<keyword evidence="6 7" id="KW-0472">Membrane</keyword>
<dbReference type="AlphaFoldDB" id="A0A4V0NHZ2"/>
<evidence type="ECO:0000256" key="7">
    <source>
        <dbReference type="HAMAP-Rule" id="MF_01394"/>
    </source>
</evidence>
<keyword evidence="5 7" id="KW-1133">Transmembrane helix</keyword>
<accession>A0A4V0NHZ2</accession>
<dbReference type="Proteomes" id="UP000295497">
    <property type="component" value="Chromosome"/>
</dbReference>
<keyword evidence="7 8" id="KW-0520">NAD</keyword>
<dbReference type="GO" id="GO:0050136">
    <property type="term" value="F:NADH dehydrogenase (quinone) (non-electrogenic) activity"/>
    <property type="evidence" value="ECO:0007669"/>
    <property type="project" value="UniProtKB-UniRule"/>
</dbReference>
<feature type="transmembrane region" description="Helical" evidence="7">
    <location>
        <begin position="93"/>
        <end position="116"/>
    </location>
</feature>
<dbReference type="PANTHER" id="PTHR11058:SF9">
    <property type="entry name" value="NADH-UBIQUINONE OXIDOREDUCTASE CHAIN 3"/>
    <property type="match status" value="1"/>
</dbReference>
<keyword evidence="7 9" id="KW-0830">Ubiquinone</keyword>
<comment type="catalytic activity">
    <reaction evidence="7 8">
        <text>a quinone + NADH + 5 H(+)(in) = a quinol + NAD(+) + 4 H(+)(out)</text>
        <dbReference type="Rhea" id="RHEA:57888"/>
        <dbReference type="ChEBI" id="CHEBI:15378"/>
        <dbReference type="ChEBI" id="CHEBI:24646"/>
        <dbReference type="ChEBI" id="CHEBI:57540"/>
        <dbReference type="ChEBI" id="CHEBI:57945"/>
        <dbReference type="ChEBI" id="CHEBI:132124"/>
    </reaction>
</comment>
<comment type="function">
    <text evidence="7">NDH-1 shuttles electrons from NADH, via FMN and iron-sulfur (Fe-S) centers, to quinones in the respiratory chain. The immediate electron acceptor for the enzyme in this species is believed to be ubiquinone. Couples the redox reaction to proton translocation (for every two electrons transferred, four hydrogen ions are translocated across the cytoplasmic membrane), and thus conserves the redox energy in a proton gradient.</text>
</comment>
<keyword evidence="4 7" id="KW-0812">Transmembrane</keyword>
<evidence type="ECO:0000256" key="5">
    <source>
        <dbReference type="ARBA" id="ARBA00022989"/>
    </source>
</evidence>
<organism evidence="9 10">
    <name type="scientific">Sorangium cellulosum</name>
    <name type="common">Polyangium cellulosum</name>
    <dbReference type="NCBI Taxonomy" id="56"/>
    <lineage>
        <taxon>Bacteria</taxon>
        <taxon>Pseudomonadati</taxon>
        <taxon>Myxococcota</taxon>
        <taxon>Polyangia</taxon>
        <taxon>Polyangiales</taxon>
        <taxon>Polyangiaceae</taxon>
        <taxon>Sorangium</taxon>
    </lineage>
</organism>
<comment type="subcellular location">
    <subcellularLocation>
        <location evidence="7 8">Cell membrane</location>
        <topology evidence="7 8">Multi-pass membrane protein</topology>
    </subcellularLocation>
    <subcellularLocation>
        <location evidence="1">Membrane</location>
        <topology evidence="1">Multi-pass membrane protein</topology>
    </subcellularLocation>
</comment>
<dbReference type="GO" id="GO:0005886">
    <property type="term" value="C:plasma membrane"/>
    <property type="evidence" value="ECO:0007669"/>
    <property type="project" value="UniProtKB-SubCell"/>
</dbReference>
<dbReference type="HAMAP" id="MF_01394">
    <property type="entry name" value="NDH1_NuoA"/>
    <property type="match status" value="1"/>
</dbReference>
<dbReference type="GO" id="GO:0008137">
    <property type="term" value="F:NADH dehydrogenase (ubiquinone) activity"/>
    <property type="evidence" value="ECO:0007669"/>
    <property type="project" value="InterPro"/>
</dbReference>
<evidence type="ECO:0000256" key="6">
    <source>
        <dbReference type="ARBA" id="ARBA00023136"/>
    </source>
</evidence>
<dbReference type="GO" id="GO:0048038">
    <property type="term" value="F:quinone binding"/>
    <property type="evidence" value="ECO:0007669"/>
    <property type="project" value="UniProtKB-KW"/>
</dbReference>
<evidence type="ECO:0000256" key="1">
    <source>
        <dbReference type="ARBA" id="ARBA00004141"/>
    </source>
</evidence>
<comment type="subunit">
    <text evidence="7">NDH-1 is composed of 14 different subunits. Subunits NuoA, H, J, K, L, M, N constitute the membrane sector of the complex.</text>
</comment>
<reference evidence="9 10" key="1">
    <citation type="submission" date="2015-09" db="EMBL/GenBank/DDBJ databases">
        <title>Sorangium comparison.</title>
        <authorList>
            <person name="Zaburannyi N."/>
            <person name="Bunk B."/>
            <person name="Overmann J."/>
            <person name="Mueller R."/>
        </authorList>
    </citation>
    <scope>NUCLEOTIDE SEQUENCE [LARGE SCALE GENOMIC DNA]</scope>
    <source>
        <strain evidence="9 10">So ce836</strain>
    </source>
</reference>
<evidence type="ECO:0000256" key="3">
    <source>
        <dbReference type="ARBA" id="ARBA00022448"/>
    </source>
</evidence>
<feature type="transmembrane region" description="Helical" evidence="7">
    <location>
        <begin position="6"/>
        <end position="25"/>
    </location>
</feature>
<proteinExistence type="inferred from homology"/>
<keyword evidence="7" id="KW-1003">Cell membrane</keyword>
<name>A0A4V0NHZ2_SORCE</name>
<evidence type="ECO:0000256" key="4">
    <source>
        <dbReference type="ARBA" id="ARBA00022692"/>
    </source>
</evidence>
<keyword evidence="7" id="KW-1278">Translocase</keyword>
<evidence type="ECO:0000256" key="2">
    <source>
        <dbReference type="ARBA" id="ARBA00008472"/>
    </source>
</evidence>
<keyword evidence="3 7" id="KW-0813">Transport</keyword>
<gene>
    <name evidence="7" type="primary">nuoA</name>
    <name evidence="9" type="ORF">SOCE836_106060</name>
</gene>
<comment type="similarity">
    <text evidence="2 7 8">Belongs to the complex I subunit 3 family.</text>
</comment>
<dbReference type="EMBL" id="CP012672">
    <property type="protein sequence ID" value="AUX38362.1"/>
    <property type="molecule type" value="Genomic_DNA"/>
</dbReference>
<sequence>MLMAYASVAAFFLVAIGFVLGSLLFGKLLRPSNPYAEKVETYECGEAPVGPAWFNFNPRFYIIALVYIIFDVEIAFIYPVAAVFKRWVDQGSGLFALIEIFLFVAILMLGFAYVWAKGDLNWIRAIKGDPRGAQNVSSRSRARAPIAGAAGEGAPAGAALASGARAAVADGGAES</sequence>